<keyword evidence="3" id="KW-1185">Reference proteome</keyword>
<dbReference type="Proteomes" id="UP000192247">
    <property type="component" value="Unassembled WGS sequence"/>
</dbReference>
<feature type="region of interest" description="Disordered" evidence="1">
    <location>
        <begin position="54"/>
        <end position="78"/>
    </location>
</feature>
<evidence type="ECO:0000256" key="1">
    <source>
        <dbReference type="SAM" id="MobiDB-lite"/>
    </source>
</evidence>
<sequence length="593" mass="66907">MPPSCLSPARRSLSRERATVSGKSPQSARPIYDCGPGPAYYDCERGDAATYSRTPGFTIRGRSHSPLPDTYPSPAEYAPERADALKYTSVPRYSFGSKHRDHEESDLEPAPNSYRIERADSLRFQSPPRWSFRCSRPTERLSDTPSPNSYRVESCDRQRYPSPPKYSIQRKPNCQVYDKERGGIPGPGHYEPNVYGTIPRAANLANKLEPPHVNRQQQLRYLKRADAELPPKFKFIDDPIDEPVKRKRSEQKKSWFPSFSSAQRKQTKVKKLPGSAEQRQAVEERVNEIERNSRSRKGSKDRQTGDTTDNNITQSLKGHVAARSSWTSPLKRRQKKSETNFSFQGKTLSSSEHPQNQSSTAVQPSTLTSRPLSWAERPLDGRRELRPLKRERDPKSNNATISNRGVLPRGGATRNLLKRSLSFGAKDRADRRENAGTVRNGNLNSGFVVTGGPTLSARRGRSVESLRMISPRFESYSSPTKSFTQKMVHACNIGGAFERWPSLRRMRDTIPAPGVYHIERADALVRPLSPAYTFGGKPADPRPRSTNPAPCDYLPDRADHMVFTSAPSFSFRSKTADPEVIFNERFFNASFYP</sequence>
<organism evidence="2 3">
    <name type="scientific">Tropilaelaps mercedesae</name>
    <dbReference type="NCBI Taxonomy" id="418985"/>
    <lineage>
        <taxon>Eukaryota</taxon>
        <taxon>Metazoa</taxon>
        <taxon>Ecdysozoa</taxon>
        <taxon>Arthropoda</taxon>
        <taxon>Chelicerata</taxon>
        <taxon>Arachnida</taxon>
        <taxon>Acari</taxon>
        <taxon>Parasitiformes</taxon>
        <taxon>Mesostigmata</taxon>
        <taxon>Gamasina</taxon>
        <taxon>Dermanyssoidea</taxon>
        <taxon>Laelapidae</taxon>
        <taxon>Tropilaelaps</taxon>
    </lineage>
</organism>
<evidence type="ECO:0000313" key="3">
    <source>
        <dbReference type="Proteomes" id="UP000192247"/>
    </source>
</evidence>
<feature type="compositionally biased region" description="Polar residues" evidence="1">
    <location>
        <begin position="339"/>
        <end position="371"/>
    </location>
</feature>
<dbReference type="EMBL" id="MNPL01024819">
    <property type="protein sequence ID" value="OQR68417.1"/>
    <property type="molecule type" value="Genomic_DNA"/>
</dbReference>
<dbReference type="Pfam" id="PF07004">
    <property type="entry name" value="SHIPPO-rpt"/>
    <property type="match status" value="6"/>
</dbReference>
<gene>
    <name evidence="2" type="ORF">BIW11_04565</name>
</gene>
<feature type="compositionally biased region" description="Basic and acidic residues" evidence="1">
    <location>
        <begin position="377"/>
        <end position="395"/>
    </location>
</feature>
<dbReference type="InParanoid" id="A0A1V9X4K0"/>
<feature type="region of interest" description="Disordered" evidence="1">
    <location>
        <begin position="94"/>
        <end position="114"/>
    </location>
</feature>
<dbReference type="InterPro" id="IPR010736">
    <property type="entry name" value="SHIPPO-rpt"/>
</dbReference>
<feature type="region of interest" description="Disordered" evidence="1">
    <location>
        <begin position="133"/>
        <end position="172"/>
    </location>
</feature>
<protein>
    <submittedName>
        <fullName evidence="2">Uncharacterized protein</fullName>
    </submittedName>
</protein>
<proteinExistence type="predicted"/>
<feature type="compositionally biased region" description="Basic and acidic residues" evidence="1">
    <location>
        <begin position="280"/>
        <end position="304"/>
    </location>
</feature>
<dbReference type="InterPro" id="IPR051291">
    <property type="entry name" value="CIMAP"/>
</dbReference>
<evidence type="ECO:0000313" key="2">
    <source>
        <dbReference type="EMBL" id="OQR68417.1"/>
    </source>
</evidence>
<dbReference type="PANTHER" id="PTHR21580">
    <property type="entry name" value="SHIPPO-1-RELATED"/>
    <property type="match status" value="1"/>
</dbReference>
<feature type="region of interest" description="Disordered" evidence="1">
    <location>
        <begin position="233"/>
        <end position="413"/>
    </location>
</feature>
<reference evidence="2 3" key="1">
    <citation type="journal article" date="2017" name="Gigascience">
        <title>Draft genome of the honey bee ectoparasitic mite, Tropilaelaps mercedesae, is shaped by the parasitic life history.</title>
        <authorList>
            <person name="Dong X."/>
            <person name="Armstrong S.D."/>
            <person name="Xia D."/>
            <person name="Makepeace B.L."/>
            <person name="Darby A.C."/>
            <person name="Kadowaki T."/>
        </authorList>
    </citation>
    <scope>NUCLEOTIDE SEQUENCE [LARGE SCALE GENOMIC DNA]</scope>
    <source>
        <strain evidence="2">Wuxi-XJTLU</strain>
    </source>
</reference>
<dbReference type="OrthoDB" id="406368at2759"/>
<feature type="region of interest" description="Disordered" evidence="1">
    <location>
        <begin position="1"/>
        <end position="31"/>
    </location>
</feature>
<dbReference type="AlphaFoldDB" id="A0A1V9X4K0"/>
<comment type="caution">
    <text evidence="2">The sequence shown here is derived from an EMBL/GenBank/DDBJ whole genome shotgun (WGS) entry which is preliminary data.</text>
</comment>
<name>A0A1V9X4K0_9ACAR</name>
<dbReference type="STRING" id="418985.A0A1V9X4K0"/>
<feature type="compositionally biased region" description="Polar residues" evidence="1">
    <location>
        <begin position="305"/>
        <end position="316"/>
    </location>
</feature>
<dbReference type="PANTHER" id="PTHR21580:SF28">
    <property type="entry name" value="BOREALIN N-TERMINAL DOMAIN-CONTAINING PROTEIN-RELATED"/>
    <property type="match status" value="1"/>
</dbReference>
<accession>A0A1V9X4K0</accession>